<sequence length="57" mass="6220">MLQVEKPGLKLKATSFICKGPGSTGCTVGPYGFCWHGSALPLECKCSCQNRYKNEHD</sequence>
<protein>
    <submittedName>
        <fullName evidence="1">Uncharacterized protein</fullName>
    </submittedName>
</protein>
<name>G3H9C1_CRIGR</name>
<evidence type="ECO:0000313" key="1">
    <source>
        <dbReference type="EMBL" id="EGV98684.1"/>
    </source>
</evidence>
<dbReference type="AlphaFoldDB" id="G3H9C1"/>
<organism evidence="1 2">
    <name type="scientific">Cricetulus griseus</name>
    <name type="common">Chinese hamster</name>
    <name type="synonym">Cricetulus barabensis griseus</name>
    <dbReference type="NCBI Taxonomy" id="10029"/>
    <lineage>
        <taxon>Eukaryota</taxon>
        <taxon>Metazoa</taxon>
        <taxon>Chordata</taxon>
        <taxon>Craniata</taxon>
        <taxon>Vertebrata</taxon>
        <taxon>Euteleostomi</taxon>
        <taxon>Mammalia</taxon>
        <taxon>Eutheria</taxon>
        <taxon>Euarchontoglires</taxon>
        <taxon>Glires</taxon>
        <taxon>Rodentia</taxon>
        <taxon>Myomorpha</taxon>
        <taxon>Muroidea</taxon>
        <taxon>Cricetidae</taxon>
        <taxon>Cricetinae</taxon>
        <taxon>Cricetulus</taxon>
    </lineage>
</organism>
<reference evidence="2" key="1">
    <citation type="journal article" date="2011" name="Nat. Biotechnol.">
        <title>The genomic sequence of the Chinese hamster ovary (CHO)-K1 cell line.</title>
        <authorList>
            <person name="Xu X."/>
            <person name="Nagarajan H."/>
            <person name="Lewis N.E."/>
            <person name="Pan S."/>
            <person name="Cai Z."/>
            <person name="Liu X."/>
            <person name="Chen W."/>
            <person name="Xie M."/>
            <person name="Wang W."/>
            <person name="Hammond S."/>
            <person name="Andersen M.R."/>
            <person name="Neff N."/>
            <person name="Passarelli B."/>
            <person name="Koh W."/>
            <person name="Fan H.C."/>
            <person name="Wang J."/>
            <person name="Gui Y."/>
            <person name="Lee K.H."/>
            <person name="Betenbaugh M.J."/>
            <person name="Quake S.R."/>
            <person name="Famili I."/>
            <person name="Palsson B.O."/>
            <person name="Wang J."/>
        </authorList>
    </citation>
    <scope>NUCLEOTIDE SEQUENCE [LARGE SCALE GENOMIC DNA]</scope>
    <source>
        <strain evidence="2">CHO K1 cell line</strain>
    </source>
</reference>
<dbReference type="Proteomes" id="UP000001075">
    <property type="component" value="Unassembled WGS sequence"/>
</dbReference>
<evidence type="ECO:0000313" key="2">
    <source>
        <dbReference type="Proteomes" id="UP000001075"/>
    </source>
</evidence>
<gene>
    <name evidence="1" type="ORF">I79_006988</name>
</gene>
<accession>G3H9C1</accession>
<proteinExistence type="predicted"/>
<dbReference type="EMBL" id="JH000226">
    <property type="protein sequence ID" value="EGV98684.1"/>
    <property type="molecule type" value="Genomic_DNA"/>
</dbReference>
<dbReference type="InParanoid" id="G3H9C1"/>